<organism evidence="4 5">
    <name type="scientific">Pullulanibacillus pueri</name>
    <dbReference type="NCBI Taxonomy" id="1437324"/>
    <lineage>
        <taxon>Bacteria</taxon>
        <taxon>Bacillati</taxon>
        <taxon>Bacillota</taxon>
        <taxon>Bacilli</taxon>
        <taxon>Bacillales</taxon>
        <taxon>Sporolactobacillaceae</taxon>
        <taxon>Pullulanibacillus</taxon>
    </lineage>
</organism>
<dbReference type="PANTHER" id="PTHR46394:SF1">
    <property type="entry name" value="PNPLA DOMAIN-CONTAINING PROTEIN"/>
    <property type="match status" value="1"/>
</dbReference>
<dbReference type="InterPro" id="IPR052580">
    <property type="entry name" value="Lipid_Hydrolase"/>
</dbReference>
<dbReference type="InterPro" id="IPR016035">
    <property type="entry name" value="Acyl_Trfase/lysoPLipase"/>
</dbReference>
<evidence type="ECO:0000259" key="3">
    <source>
        <dbReference type="PROSITE" id="PS51635"/>
    </source>
</evidence>
<dbReference type="CDD" id="cd07207">
    <property type="entry name" value="Pat_ExoU_VipD_like"/>
    <property type="match status" value="1"/>
</dbReference>
<dbReference type="AlphaFoldDB" id="A0A8J3ELJ1"/>
<protein>
    <recommendedName>
        <fullName evidence="3">PNPLA domain-containing protein</fullName>
    </recommendedName>
</protein>
<keyword evidence="2" id="KW-0378">Hydrolase</keyword>
<dbReference type="Pfam" id="PF01734">
    <property type="entry name" value="Patatin"/>
    <property type="match status" value="1"/>
</dbReference>
<evidence type="ECO:0000256" key="1">
    <source>
        <dbReference type="ARBA" id="ARBA00023098"/>
    </source>
</evidence>
<gene>
    <name evidence="4" type="primary">yqhO</name>
    <name evidence="4" type="ORF">GCM10007096_14760</name>
</gene>
<evidence type="ECO:0000313" key="4">
    <source>
        <dbReference type="EMBL" id="GGH79598.1"/>
    </source>
</evidence>
<evidence type="ECO:0000256" key="2">
    <source>
        <dbReference type="PROSITE-ProRule" id="PRU01161"/>
    </source>
</evidence>
<dbReference type="SUPFAM" id="SSF52151">
    <property type="entry name" value="FabD/lysophospholipase-like"/>
    <property type="match status" value="1"/>
</dbReference>
<reference evidence="4" key="1">
    <citation type="journal article" date="2014" name="Int. J. Syst. Evol. Microbiol.">
        <title>Complete genome sequence of Corynebacterium casei LMG S-19264T (=DSM 44701T), isolated from a smear-ripened cheese.</title>
        <authorList>
            <consortium name="US DOE Joint Genome Institute (JGI-PGF)"/>
            <person name="Walter F."/>
            <person name="Albersmeier A."/>
            <person name="Kalinowski J."/>
            <person name="Ruckert C."/>
        </authorList>
    </citation>
    <scope>NUCLEOTIDE SEQUENCE</scope>
    <source>
        <strain evidence="4">CGMCC 1.12777</strain>
    </source>
</reference>
<keyword evidence="2" id="KW-0442">Lipid degradation</keyword>
<name>A0A8J3ELJ1_9BACL</name>
<feature type="short sequence motif" description="GXSXG" evidence="2">
    <location>
        <begin position="36"/>
        <end position="40"/>
    </location>
</feature>
<dbReference type="Proteomes" id="UP000656813">
    <property type="component" value="Unassembled WGS sequence"/>
</dbReference>
<proteinExistence type="predicted"/>
<dbReference type="Gene3D" id="3.40.1090.10">
    <property type="entry name" value="Cytosolic phospholipase A2 catalytic domain"/>
    <property type="match status" value="1"/>
</dbReference>
<sequence>MWIDGVFSGGGVKAFAFVGAYEVAEEAGFKFRRVAGTSAGSIIAAFIAAGYNSKEIFKLMEEMHPSIFLDQSKMIYHFPFIKWLTLYWRMGLYKGNKFEAWLKEVLKAKGVERFSDLPPDSLKIIASDLSRGKMVVIPDDLVYYGIHPENFSVARAIRMSCSLPFFFEPTTLFNKKSEKCIIVDGGVLSNFPVWLYDEENQLPLRPFLGFQLSSRADFYVSRRIKNAFDLFHGLFTTMKEAHDAKYISKYAASNIVFLPVENIETANFKLSKEEIDKLVAIGRKRTKKFLKHWTY</sequence>
<reference evidence="4" key="2">
    <citation type="submission" date="2020-09" db="EMBL/GenBank/DDBJ databases">
        <authorList>
            <person name="Sun Q."/>
            <person name="Zhou Y."/>
        </authorList>
    </citation>
    <scope>NUCLEOTIDE SEQUENCE</scope>
    <source>
        <strain evidence="4">CGMCC 1.12777</strain>
    </source>
</reference>
<dbReference type="PANTHER" id="PTHR46394">
    <property type="entry name" value="ANNEXIN"/>
    <property type="match status" value="1"/>
</dbReference>
<evidence type="ECO:0000313" key="5">
    <source>
        <dbReference type="Proteomes" id="UP000656813"/>
    </source>
</evidence>
<keyword evidence="1 2" id="KW-0443">Lipid metabolism</keyword>
<dbReference type="PROSITE" id="PS51635">
    <property type="entry name" value="PNPLA"/>
    <property type="match status" value="1"/>
</dbReference>
<dbReference type="GO" id="GO:0016042">
    <property type="term" value="P:lipid catabolic process"/>
    <property type="evidence" value="ECO:0007669"/>
    <property type="project" value="UniProtKB-UniRule"/>
</dbReference>
<dbReference type="InterPro" id="IPR002641">
    <property type="entry name" value="PNPLA_dom"/>
</dbReference>
<feature type="domain" description="PNPLA" evidence="3">
    <location>
        <begin position="5"/>
        <end position="197"/>
    </location>
</feature>
<feature type="short sequence motif" description="DGA/G" evidence="2">
    <location>
        <begin position="184"/>
        <end position="186"/>
    </location>
</feature>
<feature type="active site" description="Nucleophile" evidence="2">
    <location>
        <position position="38"/>
    </location>
</feature>
<comment type="caution">
    <text evidence="4">The sequence shown here is derived from an EMBL/GenBank/DDBJ whole genome shotgun (WGS) entry which is preliminary data.</text>
</comment>
<accession>A0A8J3ELJ1</accession>
<feature type="active site" description="Proton acceptor" evidence="2">
    <location>
        <position position="184"/>
    </location>
</feature>
<keyword evidence="5" id="KW-1185">Reference proteome</keyword>
<comment type="caution">
    <text evidence="2">Lacks conserved residue(s) required for the propagation of feature annotation.</text>
</comment>
<dbReference type="GO" id="GO:0016787">
    <property type="term" value="F:hydrolase activity"/>
    <property type="evidence" value="ECO:0007669"/>
    <property type="project" value="UniProtKB-UniRule"/>
</dbReference>
<dbReference type="EMBL" id="BMFV01000008">
    <property type="protein sequence ID" value="GGH79598.1"/>
    <property type="molecule type" value="Genomic_DNA"/>
</dbReference>